<accession>D9R0F0</accession>
<dbReference type="STRING" id="610130.Closa_3868"/>
<dbReference type="InterPro" id="IPR045722">
    <property type="entry name" value="DUF6076"/>
</dbReference>
<dbReference type="eggNOG" id="ENOG50329N9">
    <property type="taxonomic scope" value="Bacteria"/>
</dbReference>
<dbReference type="RefSeq" id="WP_013274436.1">
    <property type="nucleotide sequence ID" value="NC_014376.1"/>
</dbReference>
<dbReference type="Proteomes" id="UP000001662">
    <property type="component" value="Chromosome"/>
</dbReference>
<gene>
    <name evidence="1" type="ordered locus">Closa_3868</name>
</gene>
<dbReference type="Pfam" id="PF19553">
    <property type="entry name" value="DUF6076"/>
    <property type="match status" value="1"/>
</dbReference>
<proteinExistence type="predicted"/>
<dbReference type="KEGG" id="csh:Closa_3868"/>
<name>D9R0F0_LACSW</name>
<protein>
    <submittedName>
        <fullName evidence="1">Uncharacterized protein</fullName>
    </submittedName>
</protein>
<evidence type="ECO:0000313" key="2">
    <source>
        <dbReference type="Proteomes" id="UP000001662"/>
    </source>
</evidence>
<dbReference type="PaxDb" id="610130-Closa_3868"/>
<reference evidence="1" key="1">
    <citation type="submission" date="2010-07" db="EMBL/GenBank/DDBJ databases">
        <title>Complete sequence of Clostridium saccharolyticum WM1.</title>
        <authorList>
            <consortium name="US DOE Joint Genome Institute"/>
            <person name="Lucas S."/>
            <person name="Copeland A."/>
            <person name="Lapidus A."/>
            <person name="Cheng J.-F."/>
            <person name="Bruce D."/>
            <person name="Goodwin L."/>
            <person name="Pitluck S."/>
            <person name="Chertkov O."/>
            <person name="Detter J.C."/>
            <person name="Han C."/>
            <person name="Tapia R."/>
            <person name="Land M."/>
            <person name="Hauser L."/>
            <person name="Chang Y.-J."/>
            <person name="Jeffries C."/>
            <person name="Kyrpides N."/>
            <person name="Ivanova N."/>
            <person name="Mikhailova N."/>
            <person name="Mouttaki H."/>
            <person name="Lin L."/>
            <person name="Zhou J."/>
            <person name="Hemme C.L."/>
            <person name="Woyke T."/>
        </authorList>
    </citation>
    <scope>NUCLEOTIDE SEQUENCE [LARGE SCALE GENOMIC DNA]</scope>
    <source>
        <strain evidence="1">WM1</strain>
    </source>
</reference>
<keyword evidence="2" id="KW-1185">Reference proteome</keyword>
<sequence>MFTFTANFKDNDIYLEGKKAFLTNEVLVEILNSKVPNLKGCRETLVRELPQLDLFGNMEIFRIEQYNSHVQKAQGAMRLIDQYFNQLSIASHIASSSQLHSEKLVDVLNTKPWIWETGDTDEVEDELLYSDDFSNEYGFNHYVDSDCGEDRHNFYITKFEPWDLKEELFDYEMSADLETLNTDIKNLFERYITFIDDILRVKEVYVDFIDNYLNAEHKFLDNSVLAERFTVFLKKYDSLKTTPYLNFTSGYGMFSHSVLADEKGKSILCKTYKFQSLGAFLYYDLFSGIETNYLPKRCENCSQYFLIQSGKYTDYCERTAPQDNTKTCREVGARKRYDDKCKNDPVWQGYNRAYKAHYARYMKKKMTVSEFEQWASWAIQWRTKAENDEINIEEYLSEIKK</sequence>
<evidence type="ECO:0000313" key="1">
    <source>
        <dbReference type="EMBL" id="ADL06383.1"/>
    </source>
</evidence>
<dbReference type="OrthoDB" id="2050111at2"/>
<dbReference type="AlphaFoldDB" id="D9R0F0"/>
<dbReference type="HOGENOM" id="CLU_705451_0_0_9"/>
<organism evidence="1 2">
    <name type="scientific">Lacrimispora saccharolytica (strain ATCC 35040 / DSM 2544 / NRCC 2533 / WM1)</name>
    <name type="common">Clostridium saccharolyticum</name>
    <dbReference type="NCBI Taxonomy" id="610130"/>
    <lineage>
        <taxon>Bacteria</taxon>
        <taxon>Bacillati</taxon>
        <taxon>Bacillota</taxon>
        <taxon>Clostridia</taxon>
        <taxon>Lachnospirales</taxon>
        <taxon>Lachnospiraceae</taxon>
        <taxon>Lacrimispora</taxon>
    </lineage>
</organism>
<dbReference type="EMBL" id="CP002109">
    <property type="protein sequence ID" value="ADL06383.1"/>
    <property type="molecule type" value="Genomic_DNA"/>
</dbReference>